<feature type="region of interest" description="Disordered" evidence="1">
    <location>
        <begin position="119"/>
        <end position="139"/>
    </location>
</feature>
<protein>
    <submittedName>
        <fullName evidence="2">Uncharacterized protein</fullName>
    </submittedName>
</protein>
<accession>A0A810B8G2</accession>
<evidence type="ECO:0000313" key="2">
    <source>
        <dbReference type="EMBL" id="BCE72818.1"/>
    </source>
</evidence>
<name>A0A810B8G2_9BRAD</name>
<reference evidence="2" key="1">
    <citation type="submission" date="2020-05" db="EMBL/GenBank/DDBJ databases">
        <title>Complete genome sequence of Bradyrhizobium diazoefficiens XF8 isolated from soybean nodule.</title>
        <authorList>
            <person name="Noda R."/>
            <person name="Kakizaki K."/>
            <person name="Minamisawa K."/>
        </authorList>
    </citation>
    <scope>NUCLEOTIDE SEQUENCE</scope>
    <source>
        <strain evidence="2">XF8</strain>
    </source>
</reference>
<evidence type="ECO:0000256" key="1">
    <source>
        <dbReference type="SAM" id="MobiDB-lite"/>
    </source>
</evidence>
<dbReference type="AlphaFoldDB" id="A0A810B8G2"/>
<dbReference type="EMBL" id="AP023097">
    <property type="protein sequence ID" value="BCE72818.1"/>
    <property type="molecule type" value="Genomic_DNA"/>
</dbReference>
<organism evidence="2">
    <name type="scientific">Bradyrhizobium diazoefficiens</name>
    <dbReference type="NCBI Taxonomy" id="1355477"/>
    <lineage>
        <taxon>Bacteria</taxon>
        <taxon>Pseudomonadati</taxon>
        <taxon>Pseudomonadota</taxon>
        <taxon>Alphaproteobacteria</taxon>
        <taxon>Hyphomicrobiales</taxon>
        <taxon>Nitrobacteraceae</taxon>
        <taxon>Bradyrhizobium</taxon>
    </lineage>
</organism>
<feature type="region of interest" description="Disordered" evidence="1">
    <location>
        <begin position="158"/>
        <end position="243"/>
    </location>
</feature>
<feature type="compositionally biased region" description="Low complexity" evidence="1">
    <location>
        <begin position="165"/>
        <end position="179"/>
    </location>
</feature>
<proteinExistence type="predicted"/>
<sequence>MNVPGLLIATAFGAAFFAGEYVWYYQPAFINPDVLISLISTFSSEHMKARAAVRKALIDPDSAKFSALRSIEAGAARYVCGGVEARDKSGQSIGTAFVYTVAIDFARIDDDGRITHQHSGYRPCPTEEDKVVQQRPALSPGVSSVVRTVQKVAPDVHMSVAPGLTTPAPSAGGSSSGGTMEQQVRELAARTVPPDAANGQPPGPTANRGVAKESEWQADRPPAAWPTFPPDHALARSTRKRTPSEALALAKDVEDRWKQAESSADISMRPSPEDINEACRALLSIDSRHAEYPKAWAAFARLQKMSRDIASG</sequence>
<gene>
    <name evidence="2" type="ORF">XF8B_29290</name>
</gene>